<evidence type="ECO:0000313" key="7">
    <source>
        <dbReference type="EMBL" id="PLW84020.1"/>
    </source>
</evidence>
<keyword evidence="3" id="KW-0276">Fatty acid metabolism</keyword>
<comment type="similarity">
    <text evidence="2 6">Belongs to the enoyl-CoA hydratase/isomerase family.</text>
</comment>
<evidence type="ECO:0000256" key="6">
    <source>
        <dbReference type="RuleBase" id="RU003707"/>
    </source>
</evidence>
<evidence type="ECO:0000256" key="5">
    <source>
        <dbReference type="ARBA" id="ARBA00023235"/>
    </source>
</evidence>
<reference evidence="8" key="1">
    <citation type="submission" date="2017-11" db="EMBL/GenBank/DDBJ databases">
        <title>The draft genome sequence of Chromatocurvus sp. F02.</title>
        <authorList>
            <person name="Du Z.-J."/>
            <person name="Chang Y.-Q."/>
        </authorList>
    </citation>
    <scope>NUCLEOTIDE SEQUENCE [LARGE SCALE GENOMIC DNA]</scope>
    <source>
        <strain evidence="8">F02</strain>
    </source>
</reference>
<comment type="pathway">
    <text evidence="1">Lipid metabolism; fatty acid beta-oxidation.</text>
</comment>
<keyword evidence="4" id="KW-0443">Lipid metabolism</keyword>
<dbReference type="AlphaFoldDB" id="A0A2N5Y6J6"/>
<comment type="caution">
    <text evidence="7">The sequence shown here is derived from an EMBL/GenBank/DDBJ whole genome shotgun (WGS) entry which is preliminary data.</text>
</comment>
<dbReference type="SUPFAM" id="SSF52096">
    <property type="entry name" value="ClpP/crotonase"/>
    <property type="match status" value="1"/>
</dbReference>
<evidence type="ECO:0000256" key="4">
    <source>
        <dbReference type="ARBA" id="ARBA00023098"/>
    </source>
</evidence>
<dbReference type="GO" id="GO:0016853">
    <property type="term" value="F:isomerase activity"/>
    <property type="evidence" value="ECO:0007669"/>
    <property type="project" value="UniProtKB-KW"/>
</dbReference>
<gene>
    <name evidence="7" type="ORF">CWI75_01315</name>
</gene>
<dbReference type="EMBL" id="PKLZ01000001">
    <property type="protein sequence ID" value="PLW84020.1"/>
    <property type="molecule type" value="Genomic_DNA"/>
</dbReference>
<dbReference type="PROSITE" id="PS00166">
    <property type="entry name" value="ENOYL_COA_HYDRATASE"/>
    <property type="match status" value="1"/>
</dbReference>
<dbReference type="Pfam" id="PF00378">
    <property type="entry name" value="ECH_1"/>
    <property type="match status" value="1"/>
</dbReference>
<dbReference type="Gene3D" id="3.90.226.10">
    <property type="entry name" value="2-enoyl-CoA Hydratase, Chain A, domain 1"/>
    <property type="match status" value="1"/>
</dbReference>
<dbReference type="GO" id="GO:0006631">
    <property type="term" value="P:fatty acid metabolic process"/>
    <property type="evidence" value="ECO:0007669"/>
    <property type="project" value="UniProtKB-KW"/>
</dbReference>
<organism evidence="7 8">
    <name type="scientific">Kineobactrum sediminis</name>
    <dbReference type="NCBI Taxonomy" id="1905677"/>
    <lineage>
        <taxon>Bacteria</taxon>
        <taxon>Pseudomonadati</taxon>
        <taxon>Pseudomonadota</taxon>
        <taxon>Gammaproteobacteria</taxon>
        <taxon>Cellvibrionales</taxon>
        <taxon>Halieaceae</taxon>
        <taxon>Kineobactrum</taxon>
    </lineage>
</organism>
<proteinExistence type="inferred from homology"/>
<dbReference type="PANTHER" id="PTHR43149:SF1">
    <property type="entry name" value="DELTA(3,5)-DELTA(2,4)-DIENOYL-COA ISOMERASE, MITOCHONDRIAL"/>
    <property type="match status" value="1"/>
</dbReference>
<dbReference type="RefSeq" id="WP_101519657.1">
    <property type="nucleotide sequence ID" value="NZ_PKLZ01000001.1"/>
</dbReference>
<dbReference type="PANTHER" id="PTHR43149">
    <property type="entry name" value="ENOYL-COA HYDRATASE"/>
    <property type="match status" value="1"/>
</dbReference>
<dbReference type="CDD" id="cd06558">
    <property type="entry name" value="crotonase-like"/>
    <property type="match status" value="1"/>
</dbReference>
<dbReference type="InterPro" id="IPR014748">
    <property type="entry name" value="Enoyl-CoA_hydra_C"/>
</dbReference>
<evidence type="ECO:0000256" key="3">
    <source>
        <dbReference type="ARBA" id="ARBA00022832"/>
    </source>
</evidence>
<protein>
    <submittedName>
        <fullName evidence="7">Enoyl-CoA hydratase</fullName>
    </submittedName>
</protein>
<dbReference type="InterPro" id="IPR029045">
    <property type="entry name" value="ClpP/crotonase-like_dom_sf"/>
</dbReference>
<dbReference type="InterPro" id="IPR018376">
    <property type="entry name" value="Enoyl-CoA_hyd/isom_CS"/>
</dbReference>
<keyword evidence="8" id="KW-1185">Reference proteome</keyword>
<evidence type="ECO:0000256" key="2">
    <source>
        <dbReference type="ARBA" id="ARBA00005254"/>
    </source>
</evidence>
<keyword evidence="5" id="KW-0413">Isomerase</keyword>
<dbReference type="InterPro" id="IPR001753">
    <property type="entry name" value="Enoyl-CoA_hydra/iso"/>
</dbReference>
<sequence>MTQTSPLEIEHRGPVDWVTLNRPESGNALNTALVEDLLVYFEGLREREQTRVVVLRARGRHFCSGLDLTDPGFNPQPRGPHAVWKVQRRIAAIYQAMRACPQPIIALLQGAACGGGFSLALAADIRIAGESARMNAAYLAIGLTGCDMGSSYFLPRLVGTALASELLLTARFIHAPRALATGLVSEVVPDKELSRAAEPYLEDMLRATPMGLRLTKESLNYAIDAPSLQSAMAMEDRHQSLLALSDDAAEAAQAFVEKRPPVFRDR</sequence>
<dbReference type="Proteomes" id="UP000234845">
    <property type="component" value="Unassembled WGS sequence"/>
</dbReference>
<dbReference type="Gene3D" id="1.10.12.10">
    <property type="entry name" value="Lyase 2-enoyl-coa Hydratase, Chain A, domain 2"/>
    <property type="match status" value="1"/>
</dbReference>
<dbReference type="InterPro" id="IPR045002">
    <property type="entry name" value="Ech1-like"/>
</dbReference>
<evidence type="ECO:0000256" key="1">
    <source>
        <dbReference type="ARBA" id="ARBA00005005"/>
    </source>
</evidence>
<accession>A0A2N5Y6J6</accession>
<name>A0A2N5Y6J6_9GAMM</name>
<dbReference type="OrthoDB" id="9807606at2"/>
<evidence type="ECO:0000313" key="8">
    <source>
        <dbReference type="Proteomes" id="UP000234845"/>
    </source>
</evidence>